<evidence type="ECO:0000313" key="3">
    <source>
        <dbReference type="Proteomes" id="UP000444721"/>
    </source>
</evidence>
<feature type="compositionally biased region" description="Low complexity" evidence="1">
    <location>
        <begin position="293"/>
        <end position="310"/>
    </location>
</feature>
<feature type="compositionally biased region" description="Polar residues" evidence="1">
    <location>
        <begin position="242"/>
        <end position="252"/>
    </location>
</feature>
<protein>
    <submittedName>
        <fullName evidence="2">Uncharacterized protein</fullName>
    </submittedName>
</protein>
<dbReference type="Proteomes" id="UP000444721">
    <property type="component" value="Unassembled WGS sequence"/>
</dbReference>
<evidence type="ECO:0000313" key="2">
    <source>
        <dbReference type="EMBL" id="KAF0980373.1"/>
    </source>
</evidence>
<reference evidence="2 3" key="1">
    <citation type="journal article" date="2019" name="Sci. Rep.">
        <title>Nanopore sequencing improves the draft genome of the human pathogenic amoeba Naegleria fowleri.</title>
        <authorList>
            <person name="Liechti N."/>
            <person name="Schurch N."/>
            <person name="Bruggmann R."/>
            <person name="Wittwer M."/>
        </authorList>
    </citation>
    <scope>NUCLEOTIDE SEQUENCE [LARGE SCALE GENOMIC DNA]</scope>
    <source>
        <strain evidence="2 3">ATCC 30894</strain>
    </source>
</reference>
<feature type="compositionally biased region" description="Basic and acidic residues" evidence="1">
    <location>
        <begin position="94"/>
        <end position="104"/>
    </location>
</feature>
<feature type="region of interest" description="Disordered" evidence="1">
    <location>
        <begin position="21"/>
        <end position="168"/>
    </location>
</feature>
<dbReference type="VEuPathDB" id="AmoebaDB:FDP41_013587"/>
<feature type="compositionally biased region" description="Polar residues" evidence="1">
    <location>
        <begin position="111"/>
        <end position="144"/>
    </location>
</feature>
<dbReference type="OrthoDB" id="10536143at2759"/>
<dbReference type="VEuPathDB" id="AmoebaDB:NF0020200"/>
<comment type="caution">
    <text evidence="2">The sequence shown here is derived from an EMBL/GenBank/DDBJ whole genome shotgun (WGS) entry which is preliminary data.</text>
</comment>
<feature type="compositionally biased region" description="Polar residues" evidence="1">
    <location>
        <begin position="194"/>
        <end position="220"/>
    </location>
</feature>
<proteinExistence type="predicted"/>
<feature type="region of interest" description="Disordered" evidence="1">
    <location>
        <begin position="475"/>
        <end position="518"/>
    </location>
</feature>
<gene>
    <name evidence="2" type="ORF">FDP41_013587</name>
</gene>
<feature type="compositionally biased region" description="Polar residues" evidence="1">
    <location>
        <begin position="154"/>
        <end position="163"/>
    </location>
</feature>
<accession>A0A6A5BQN8</accession>
<feature type="region of interest" description="Disordered" evidence="1">
    <location>
        <begin position="293"/>
        <end position="313"/>
    </location>
</feature>
<evidence type="ECO:0000256" key="1">
    <source>
        <dbReference type="SAM" id="MobiDB-lite"/>
    </source>
</evidence>
<sequence length="622" mass="68606">MLPEGSLSVAERRKQLLEKGLSIGSVGANSNTKSTNHTVSSSSLSNVSDNHPKKESKTSFKPREQKVASKPSIDFEHLAPGSVPPPPPLLGESSRSEVKVDDVGAVKAAEPSNSSVAETKPSSPSLNSESTNEVGVSPKTQSPTMRGKTEHSSHISMSAPTSCSSSLLPNNEVVVSNLVSSVQTKPPSKIEPPLQTNTLSCNNKPKLEQTTETCPETSSNPKDEDENKPVLISSSSTASSHPLLNNSESINKNTEKKDPPIVVICSNNRSNIINTIPNTSSAKNLLVKGLASSQSTPTSTTSTASQPQLSETVVENKNTISNPNYVYPNMIDNKMNPNSNDFRNNSIQYPSAPSFEEIEHHFPEYQPTMMKTTFSTSDIAVEAQMQTMARNSFTPISDTLSSSSDNSEDYKMFTQFKEFIQIQQPQSVHMNEEQLYELFLSFKERYEAQNNVNRQQATGQMNPNMLPVNNQIPQQQQPILLNKSRVPVGGRRDSSSTSSTRSAPSNPNVPEKKRDGFKDVRRKYEAQYMEQIRLQQIKERNRDHFAQQFQAPVMDYNALIQRENGVTNNIGNPNNYPVVNPNVNSGDVITNGNYIPFQTNPSNNPSTTVPTWSEYLTFGYWK</sequence>
<dbReference type="VEuPathDB" id="AmoebaDB:NfTy_027830"/>
<dbReference type="RefSeq" id="XP_044565086.1">
    <property type="nucleotide sequence ID" value="XM_044704233.1"/>
</dbReference>
<feature type="compositionally biased region" description="Basic and acidic residues" evidence="1">
    <location>
        <begin position="50"/>
        <end position="77"/>
    </location>
</feature>
<name>A0A6A5BQN8_NAEFO</name>
<feature type="region of interest" description="Disordered" evidence="1">
    <location>
        <begin position="182"/>
        <end position="254"/>
    </location>
</feature>
<dbReference type="EMBL" id="VFQX01000019">
    <property type="protein sequence ID" value="KAF0980373.1"/>
    <property type="molecule type" value="Genomic_DNA"/>
</dbReference>
<dbReference type="GeneID" id="68120802"/>
<organism evidence="2 3">
    <name type="scientific">Naegleria fowleri</name>
    <name type="common">Brain eating amoeba</name>
    <dbReference type="NCBI Taxonomy" id="5763"/>
    <lineage>
        <taxon>Eukaryota</taxon>
        <taxon>Discoba</taxon>
        <taxon>Heterolobosea</taxon>
        <taxon>Tetramitia</taxon>
        <taxon>Eutetramitia</taxon>
        <taxon>Vahlkampfiidae</taxon>
        <taxon>Naegleria</taxon>
    </lineage>
</organism>
<keyword evidence="3" id="KW-1185">Reference proteome</keyword>
<dbReference type="AlphaFoldDB" id="A0A6A5BQN8"/>
<feature type="compositionally biased region" description="Low complexity" evidence="1">
    <location>
        <begin position="29"/>
        <end position="49"/>
    </location>
</feature>